<reference evidence="1 2" key="1">
    <citation type="journal article" date="2018" name="Front. Plant Sci.">
        <title>Red Clover (Trifolium pratense) and Zigzag Clover (T. medium) - A Picture of Genomic Similarities and Differences.</title>
        <authorList>
            <person name="Dluhosova J."/>
            <person name="Istvanek J."/>
            <person name="Nedelnik J."/>
            <person name="Repkova J."/>
        </authorList>
    </citation>
    <scope>NUCLEOTIDE SEQUENCE [LARGE SCALE GENOMIC DNA]</scope>
    <source>
        <strain evidence="2">cv. 10/8</strain>
        <tissue evidence="1">Leaf</tissue>
    </source>
</reference>
<dbReference type="EMBL" id="LXQA011229525">
    <property type="protein sequence ID" value="MCI89868.1"/>
    <property type="molecule type" value="Genomic_DNA"/>
</dbReference>
<sequence>MSPGAVLEGSCRELSLVSLAGANLTDLVSLSVAWRE</sequence>
<feature type="non-terminal residue" evidence="1">
    <location>
        <position position="36"/>
    </location>
</feature>
<comment type="caution">
    <text evidence="1">The sequence shown here is derived from an EMBL/GenBank/DDBJ whole genome shotgun (WGS) entry which is preliminary data.</text>
</comment>
<proteinExistence type="predicted"/>
<evidence type="ECO:0000313" key="1">
    <source>
        <dbReference type="EMBL" id="MCI89868.1"/>
    </source>
</evidence>
<organism evidence="1 2">
    <name type="scientific">Trifolium medium</name>
    <dbReference type="NCBI Taxonomy" id="97028"/>
    <lineage>
        <taxon>Eukaryota</taxon>
        <taxon>Viridiplantae</taxon>
        <taxon>Streptophyta</taxon>
        <taxon>Embryophyta</taxon>
        <taxon>Tracheophyta</taxon>
        <taxon>Spermatophyta</taxon>
        <taxon>Magnoliopsida</taxon>
        <taxon>eudicotyledons</taxon>
        <taxon>Gunneridae</taxon>
        <taxon>Pentapetalae</taxon>
        <taxon>rosids</taxon>
        <taxon>fabids</taxon>
        <taxon>Fabales</taxon>
        <taxon>Fabaceae</taxon>
        <taxon>Papilionoideae</taxon>
        <taxon>50 kb inversion clade</taxon>
        <taxon>NPAAA clade</taxon>
        <taxon>Hologalegina</taxon>
        <taxon>IRL clade</taxon>
        <taxon>Trifolieae</taxon>
        <taxon>Trifolium</taxon>
    </lineage>
</organism>
<evidence type="ECO:0000313" key="2">
    <source>
        <dbReference type="Proteomes" id="UP000265520"/>
    </source>
</evidence>
<dbReference type="Proteomes" id="UP000265520">
    <property type="component" value="Unassembled WGS sequence"/>
</dbReference>
<dbReference type="AlphaFoldDB" id="A0A392VN89"/>
<keyword evidence="2" id="KW-1185">Reference proteome</keyword>
<accession>A0A392VN89</accession>
<protein>
    <submittedName>
        <fullName evidence="1">Uncharacterized protein</fullName>
    </submittedName>
</protein>
<name>A0A392VN89_9FABA</name>